<comment type="caution">
    <text evidence="15">The sequence shown here is derived from an EMBL/GenBank/DDBJ whole genome shotgun (WGS) entry which is preliminary data.</text>
</comment>
<accession>A0A8S9FNT2</accession>
<feature type="domain" description="Protein kinase" evidence="14">
    <location>
        <begin position="38"/>
        <end position="242"/>
    </location>
</feature>
<keyword evidence="9" id="KW-0687">Ribonucleoprotein</keyword>
<dbReference type="PROSITE" id="PS00107">
    <property type="entry name" value="PROTEIN_KINASE_ATP"/>
    <property type="match status" value="1"/>
</dbReference>
<dbReference type="InterPro" id="IPR036796">
    <property type="entry name" value="Ribosomal_uL11_N_sf"/>
</dbReference>
<keyword evidence="3" id="KW-0723">Serine/threonine-protein kinase</keyword>
<dbReference type="Gene3D" id="1.10.10.250">
    <property type="entry name" value="Ribosomal protein L11, C-terminal domain"/>
    <property type="match status" value="1"/>
</dbReference>
<reference evidence="15" key="1">
    <citation type="submission" date="2019-12" db="EMBL/GenBank/DDBJ databases">
        <title>Genome sequencing and annotation of Brassica cretica.</title>
        <authorList>
            <person name="Studholme D.J."/>
            <person name="Sarris P.F."/>
        </authorList>
    </citation>
    <scope>NUCLEOTIDE SEQUENCE</scope>
    <source>
        <strain evidence="15">PFS-102/07</strain>
        <tissue evidence="15">Leaf</tissue>
    </source>
</reference>
<dbReference type="SMART" id="SM00649">
    <property type="entry name" value="RL11"/>
    <property type="match status" value="1"/>
</dbReference>
<organism evidence="15">
    <name type="scientific">Brassica cretica</name>
    <name type="common">Mustard</name>
    <dbReference type="NCBI Taxonomy" id="69181"/>
    <lineage>
        <taxon>Eukaryota</taxon>
        <taxon>Viridiplantae</taxon>
        <taxon>Streptophyta</taxon>
        <taxon>Embryophyta</taxon>
        <taxon>Tracheophyta</taxon>
        <taxon>Spermatophyta</taxon>
        <taxon>Magnoliopsida</taxon>
        <taxon>eudicotyledons</taxon>
        <taxon>Gunneridae</taxon>
        <taxon>Pentapetalae</taxon>
        <taxon>rosids</taxon>
        <taxon>malvids</taxon>
        <taxon>Brassicales</taxon>
        <taxon>Brassicaceae</taxon>
        <taxon>Brassiceae</taxon>
        <taxon>Brassica</taxon>
    </lineage>
</organism>
<dbReference type="GO" id="GO:0000245">
    <property type="term" value="P:spliceosomal complex assembly"/>
    <property type="evidence" value="ECO:0007669"/>
    <property type="project" value="TreeGrafter"/>
</dbReference>
<dbReference type="PANTHER" id="PTHR47634">
    <property type="entry name" value="PROTEIN KINASE DOMAIN-CONTAINING PROTEIN-RELATED"/>
    <property type="match status" value="1"/>
</dbReference>
<dbReference type="GO" id="GO:0050684">
    <property type="term" value="P:regulation of mRNA processing"/>
    <property type="evidence" value="ECO:0007669"/>
    <property type="project" value="TreeGrafter"/>
</dbReference>
<evidence type="ECO:0000256" key="8">
    <source>
        <dbReference type="ARBA" id="ARBA00022980"/>
    </source>
</evidence>
<evidence type="ECO:0000256" key="10">
    <source>
        <dbReference type="ARBA" id="ARBA00040104"/>
    </source>
</evidence>
<evidence type="ECO:0000256" key="6">
    <source>
        <dbReference type="ARBA" id="ARBA00022777"/>
    </source>
</evidence>
<evidence type="ECO:0000256" key="13">
    <source>
        <dbReference type="PROSITE-ProRule" id="PRU10141"/>
    </source>
</evidence>
<dbReference type="GO" id="GO:0006412">
    <property type="term" value="P:translation"/>
    <property type="evidence" value="ECO:0007669"/>
    <property type="project" value="InterPro"/>
</dbReference>
<evidence type="ECO:0000256" key="3">
    <source>
        <dbReference type="ARBA" id="ARBA00022527"/>
    </source>
</evidence>
<evidence type="ECO:0000256" key="4">
    <source>
        <dbReference type="ARBA" id="ARBA00022679"/>
    </source>
</evidence>
<feature type="binding site" evidence="13">
    <location>
        <position position="67"/>
    </location>
    <ligand>
        <name>ATP</name>
        <dbReference type="ChEBI" id="CHEBI:30616"/>
    </ligand>
</feature>
<evidence type="ECO:0000256" key="7">
    <source>
        <dbReference type="ARBA" id="ARBA00022840"/>
    </source>
</evidence>
<dbReference type="PROSITE" id="PS50011">
    <property type="entry name" value="PROTEIN_KINASE_DOM"/>
    <property type="match status" value="1"/>
</dbReference>
<keyword evidence="4" id="KW-0808">Transferase</keyword>
<dbReference type="GO" id="GO:0004674">
    <property type="term" value="F:protein serine/threonine kinase activity"/>
    <property type="evidence" value="ECO:0007669"/>
    <property type="project" value="UniProtKB-KW"/>
</dbReference>
<dbReference type="Gene3D" id="3.30.1550.10">
    <property type="entry name" value="Ribosomal protein L11/L12, N-terminal domain"/>
    <property type="match status" value="1"/>
</dbReference>
<dbReference type="InterPro" id="IPR000719">
    <property type="entry name" value="Prot_kinase_dom"/>
</dbReference>
<dbReference type="InterPro" id="IPR000911">
    <property type="entry name" value="Ribosomal_uL11"/>
</dbReference>
<dbReference type="GO" id="GO:0005524">
    <property type="term" value="F:ATP binding"/>
    <property type="evidence" value="ECO:0007669"/>
    <property type="project" value="UniProtKB-UniRule"/>
</dbReference>
<comment type="similarity">
    <text evidence="1">Belongs to the universal ribosomal protein uL11 family.</text>
</comment>
<comment type="catalytic activity">
    <reaction evidence="12">
        <text>L-seryl-[protein] + ATP = O-phospho-L-seryl-[protein] + ADP + H(+)</text>
        <dbReference type="Rhea" id="RHEA:17989"/>
        <dbReference type="Rhea" id="RHEA-COMP:9863"/>
        <dbReference type="Rhea" id="RHEA-COMP:11604"/>
        <dbReference type="ChEBI" id="CHEBI:15378"/>
        <dbReference type="ChEBI" id="CHEBI:29999"/>
        <dbReference type="ChEBI" id="CHEBI:30616"/>
        <dbReference type="ChEBI" id="CHEBI:83421"/>
        <dbReference type="ChEBI" id="CHEBI:456216"/>
        <dbReference type="EC" id="2.7.11.1"/>
    </reaction>
</comment>
<sequence length="242" mass="26722">MSCSSSSGSEGEEEGFDSYRKGGYHAVRIGDPFSGGRYIAQRKLGWGQFSTVWLAYDTLSSSYVALKIQKSAQQFAQAALHEIEFLSAAADGDLQNTKCVVRLIDHFKHAGPNGQHLCMVLEFLGDSLLRLISSKDFNARTQKYKPDTPMAVKITAYKDNSFEFTVKSPSVSWYIKKAAGVDKGSTRPGHLTVTTLSVRHVYEIAKVKQTDPFCQYMPLESICKSIIGTANSMGIKIVQDLE</sequence>
<dbReference type="SMART" id="SM00220">
    <property type="entry name" value="S_TKc"/>
    <property type="match status" value="1"/>
</dbReference>
<name>A0A8S9FNT2_BRACR</name>
<evidence type="ECO:0000256" key="2">
    <source>
        <dbReference type="ARBA" id="ARBA00012513"/>
    </source>
</evidence>
<dbReference type="FunFam" id="3.30.200.20:FF:000303">
    <property type="entry name" value="Protein kinase superfamily protein"/>
    <property type="match status" value="1"/>
</dbReference>
<evidence type="ECO:0000259" key="14">
    <source>
        <dbReference type="PROSITE" id="PS50011"/>
    </source>
</evidence>
<keyword evidence="7 13" id="KW-0067">ATP-binding</keyword>
<evidence type="ECO:0000256" key="5">
    <source>
        <dbReference type="ARBA" id="ARBA00022741"/>
    </source>
</evidence>
<dbReference type="GO" id="GO:0005840">
    <property type="term" value="C:ribosome"/>
    <property type="evidence" value="ECO:0007669"/>
    <property type="project" value="UniProtKB-KW"/>
</dbReference>
<dbReference type="InterPro" id="IPR020783">
    <property type="entry name" value="Ribosomal_uL11_C"/>
</dbReference>
<evidence type="ECO:0000256" key="1">
    <source>
        <dbReference type="ARBA" id="ARBA00010537"/>
    </source>
</evidence>
<dbReference type="SUPFAM" id="SSF54747">
    <property type="entry name" value="Ribosomal L11/L12e N-terminal domain"/>
    <property type="match status" value="1"/>
</dbReference>
<protein>
    <recommendedName>
        <fullName evidence="10">Large ribosomal subunit protein uL11m</fullName>
        <ecNumber evidence="2">2.7.11.1</ecNumber>
    </recommendedName>
</protein>
<dbReference type="EMBL" id="QGKY02002305">
    <property type="protein sequence ID" value="KAF2534819.1"/>
    <property type="molecule type" value="Genomic_DNA"/>
</dbReference>
<dbReference type="FunFam" id="1.10.10.250:FF:000003">
    <property type="entry name" value="Mitochondrial ribosomal protein L11"/>
    <property type="match status" value="1"/>
</dbReference>
<dbReference type="InterPro" id="IPR051334">
    <property type="entry name" value="SRPK"/>
</dbReference>
<dbReference type="GO" id="GO:0003735">
    <property type="term" value="F:structural constituent of ribosome"/>
    <property type="evidence" value="ECO:0007669"/>
    <property type="project" value="InterPro"/>
</dbReference>
<dbReference type="EC" id="2.7.11.1" evidence="2"/>
<evidence type="ECO:0000256" key="9">
    <source>
        <dbReference type="ARBA" id="ARBA00023274"/>
    </source>
</evidence>
<dbReference type="Pfam" id="PF00298">
    <property type="entry name" value="Ribosomal_L11"/>
    <property type="match status" value="1"/>
</dbReference>
<evidence type="ECO:0000313" key="15">
    <source>
        <dbReference type="EMBL" id="KAF2534819.1"/>
    </source>
</evidence>
<dbReference type="PANTHER" id="PTHR47634:SF16">
    <property type="entry name" value="PROTEIN KINASE SUPERFAMILY PROTEIN"/>
    <property type="match status" value="1"/>
</dbReference>
<gene>
    <name evidence="15" type="ORF">F2Q70_00033516</name>
</gene>
<dbReference type="InterPro" id="IPR036769">
    <property type="entry name" value="Ribosomal_uL11_C_sf"/>
</dbReference>
<dbReference type="HAMAP" id="MF_00736">
    <property type="entry name" value="Ribosomal_uL11"/>
    <property type="match status" value="1"/>
</dbReference>
<keyword evidence="6" id="KW-0418">Kinase</keyword>
<dbReference type="CDD" id="cd00349">
    <property type="entry name" value="Ribosomal_L11"/>
    <property type="match status" value="1"/>
</dbReference>
<dbReference type="SUPFAM" id="SSF46906">
    <property type="entry name" value="Ribosomal protein L11, C-terminal domain"/>
    <property type="match status" value="1"/>
</dbReference>
<keyword evidence="5 13" id="KW-0547">Nucleotide-binding</keyword>
<dbReference type="GO" id="GO:1990904">
    <property type="term" value="C:ribonucleoprotein complex"/>
    <property type="evidence" value="ECO:0007669"/>
    <property type="project" value="UniProtKB-KW"/>
</dbReference>
<comment type="catalytic activity">
    <reaction evidence="11">
        <text>L-threonyl-[protein] + ATP = O-phospho-L-threonyl-[protein] + ADP + H(+)</text>
        <dbReference type="Rhea" id="RHEA:46608"/>
        <dbReference type="Rhea" id="RHEA-COMP:11060"/>
        <dbReference type="Rhea" id="RHEA-COMP:11605"/>
        <dbReference type="ChEBI" id="CHEBI:15378"/>
        <dbReference type="ChEBI" id="CHEBI:30013"/>
        <dbReference type="ChEBI" id="CHEBI:30616"/>
        <dbReference type="ChEBI" id="CHEBI:61977"/>
        <dbReference type="ChEBI" id="CHEBI:456216"/>
        <dbReference type="EC" id="2.7.11.1"/>
    </reaction>
</comment>
<keyword evidence="8" id="KW-0689">Ribosomal protein</keyword>
<dbReference type="AlphaFoldDB" id="A0A8S9FNT2"/>
<dbReference type="InterPro" id="IPR011009">
    <property type="entry name" value="Kinase-like_dom_sf"/>
</dbReference>
<evidence type="ECO:0000256" key="12">
    <source>
        <dbReference type="ARBA" id="ARBA00048679"/>
    </source>
</evidence>
<evidence type="ECO:0000256" key="11">
    <source>
        <dbReference type="ARBA" id="ARBA00047899"/>
    </source>
</evidence>
<dbReference type="SUPFAM" id="SSF56112">
    <property type="entry name" value="Protein kinase-like (PK-like)"/>
    <property type="match status" value="1"/>
</dbReference>
<dbReference type="InterPro" id="IPR017441">
    <property type="entry name" value="Protein_kinase_ATP_BS"/>
</dbReference>
<dbReference type="Gene3D" id="3.30.200.20">
    <property type="entry name" value="Phosphorylase Kinase, domain 1"/>
    <property type="match status" value="1"/>
</dbReference>
<proteinExistence type="inferred from homology"/>